<feature type="domain" description="ABC transporter" evidence="9">
    <location>
        <begin position="1016"/>
        <end position="1247"/>
    </location>
</feature>
<dbReference type="CDD" id="cd03263">
    <property type="entry name" value="ABC_subfamily_A"/>
    <property type="match status" value="2"/>
</dbReference>
<evidence type="ECO:0000256" key="3">
    <source>
        <dbReference type="ARBA" id="ARBA00022741"/>
    </source>
</evidence>
<dbReference type="InterPro" id="IPR003439">
    <property type="entry name" value="ABC_transporter-like_ATP-bd"/>
</dbReference>
<evidence type="ECO:0000256" key="2">
    <source>
        <dbReference type="ARBA" id="ARBA00022692"/>
    </source>
</evidence>
<dbReference type="Pfam" id="PF00005">
    <property type="entry name" value="ABC_tran"/>
    <property type="match status" value="2"/>
</dbReference>
<feature type="transmembrane region" description="Helical" evidence="8">
    <location>
        <begin position="1827"/>
        <end position="1852"/>
    </location>
</feature>
<dbReference type="SMART" id="SM00382">
    <property type="entry name" value="AAA"/>
    <property type="match status" value="2"/>
</dbReference>
<dbReference type="Pfam" id="PF12698">
    <property type="entry name" value="ABC2_membrane_3"/>
    <property type="match status" value="2"/>
</dbReference>
<dbReference type="RefSeq" id="XP_035826205.1">
    <property type="nucleotide sequence ID" value="XM_035970312.1"/>
</dbReference>
<sequence>MGVWKVNKADYTEIKSTWEKDQEQTRGCSRVRSVRKELVVLARLGEMAFVRQFLLLLWKNFTLRRRQPLRVIVELIWPLVLFFILMSVRLKDAHRDSSVFKPECHHYPRALPSAGALAFLQSYVCNLNDGCVNSSNNANKHTELGANFQDSLLSQILQAADTITSSGLSTEELVSLGKDLQWILSKGTDLAKHTDEFDTGVQSLSDVVVEQTKLRDKLTGQGVGLSSKAVDGLLAAKLDPMAILTDVNQQRLEDLFAVLEIVLGLSASSDISLSSEDEDQIKNLLCQDKILLEYLEFESPELGEDVQSEVCRLNSSQLGQMVEDVYSDLNTTEIYEEYEHIIDPLKDAFGGLGSLTSISTLTRLFEDFQTLSKLDSIAQNLVQSIQDLSWDSLPSPGVKDTSIKSSLGGVLCGRGKSAFNIQELEQKFSYQQKVQDSRGSFDPRFENVKEKIEKKRLDPSCASLFSSFESTMNSRILWRELKPIVLGVITYSPDTPLTRKIIAEASGTFKYFESIVELLTNLEKNLPDLEDFLLKDVSPMQKFLDSPACSVFAEFIISAEIREYLPQEFTTILDLLPNNPCQSVRTVLEDDLSFNATQAYNVLDNVRGFLKDILPYLKCFRLNKFVGYKNARELEEESLSLIGNKTLLAAIAFDNIKPDDTELPSVVKYRIRMDVDRVESTSITRDSYVRFGPGNRYKLFAYWFIDVQDMVDHAIIRLQTGDEGLEMPGVYTQQFPYPCWTENWFAFSMVETMPLFMIISWLFTVAMIIRGIVYEKETRLKEVMRIMGLGNGLHWLAWFVLSLVVMMVSCVILIIMLKTGRLLQRADIGILFFFMLGVCMSTISQCFLISVFFNKANLAAVCGGFIYFILYLPYTQLVQWVGQAETWHFNLACLSSNVAMAMSCYYLSIYEEQVVGAQWGNIGTSPVVDDVYSLRSSILMMYVDALIYLILTWYIEAVFPGQYGMPRKPWFFLQRSYWCGHAKSHSTEAGGQVANGHAAVSSHDIEKEPADRRVGVAVRNLCKVYNKGDKVAVDGLSINFFEGQITSFLGHNGAGKTTTMSILTGLFPPTSGTALIYDQDIHTDFDQIRSSLGMCPQHNVLFDLLTVEEHIWFYALLKGCSKDQVEKELEQMLEDVGLPHKRDVTSVTLSGGMKRKLSVAIAFVGGSRTVILDEPTAGVDPYARRAIWELLLKFKKDRTIILSTHHMDEADVLGDRIAIISHGKLCAVGSSLFLKNRFGSGYYLTLAREDKSMTGSDNSGPDDLLGKEAVTTDMIQPAVDGESAESDEGKTRESGEVGTAGFSVSRVEAFIQKFVPSATLVEDNSMEVCFRLPEDDGHSGKFQKLFAALEVSHKGLGVSSYGVSDTSLEEVFLKVADGVVEEDELCRLNVEEMSENGRYPQRATRNSFVNRFKSSVSRLRRKSTLRTKLISDDDGEENNGETLEEEGLGAESSEGSFGQKETQTCGKLLIVQQLMALIIKRFHHVRRSKKSFICEILLPAAFICLAMVASLVIPPFSEDDPLELQPWMYEPSTGSSSLYSFYNNVNASDPVGANLVNSMLNMPYYGTRCMNPSKHSISHKPCLPPLTYAWSKRYLSQDLSNSSQCSCATGGQVCTQDFEEEHPSMKKLRTNDLFWNMTGEDLPGWLVRTRHLYEQRSFGGFTMGERNRLAVLSEKEIKDVLDQLAESAEGQLDGVKSSDDYWRQLELVLKGGYTSSSVKVWYSNRGFMSPLAYLNAMNNVILRSRLPAGSNPLDYGIVTTNHPFKFTREQFNGQGVYQSGIVDLVVAVCVIFAMSFIPASFVIFLIEERVSKSKHLQMLSGVNPMTYWLGNWIWDMLNYAIPAVLCLLIFVAFDKETYVSDKNLPCLVALLFLYGWAMIPMMYPFSHLFSVPSSAFVLLSCMNVFLGSISTLATFVLDTMASSSLQETNAVLKKIFLVFPHYCLGRGLMDMAYYQLQSNVISRYGETLEYSLFEWNIAGRNIFALVLLGFVFNFINLAIEYRGQIKALVKRKPILKRGRQHLDIDVMREKERVVSGAAASDMLRLQGLTKMYSSPGKKVSLTAVDRLYIGVPKGQCFGLLGVNGAGKTTVFKMLTGDISVSEGDAFIDQHSIKKDLREAQKVIGYCPQFDALDPLLTGQEHLQFYARIKGIATAHVNQVSSWATKRLGLSRYADRVSGSYSGGNKRKLATAIALIGKPSVIFLDEPTTGMDPKARRFLWNCINNIVKSGCSVILTSHSMEECEALCSRLAIMVNGSFQCLGSTQHLKNRFGSGYTITLRVGGETPNLAPAMGFVTAALPTAALKEKHHNMLQYHLSLSGVALSQLFHTMEEAKYRGLLEDFSVSQTTLDQVFINFAKSQADLLDYESQNTPSNGASQATVVSDDMTASGTSAVGVDLSKVFHTNSTPSEERGRTDSFNPSCGTIELVQPHSDAESGLSTEVRGHRLGWTTFTNEAFA</sequence>
<dbReference type="PANTHER" id="PTHR19229:SF185">
    <property type="entry name" value="ABC TRANSPORTER DOMAIN-CONTAINING PROTEIN"/>
    <property type="match status" value="1"/>
</dbReference>
<proteinExistence type="predicted"/>
<gene>
    <name evidence="11" type="primary">LOC101857806</name>
</gene>
<keyword evidence="10" id="KW-1185">Reference proteome</keyword>
<dbReference type="Gene3D" id="3.40.50.300">
    <property type="entry name" value="P-loop containing nucleotide triphosphate hydrolases"/>
    <property type="match status" value="2"/>
</dbReference>
<keyword evidence="6 8" id="KW-0472">Membrane</keyword>
<feature type="transmembrane region" description="Helical" evidence="8">
    <location>
        <begin position="829"/>
        <end position="852"/>
    </location>
</feature>
<dbReference type="PROSITE" id="PS50893">
    <property type="entry name" value="ABC_TRANSPORTER_2"/>
    <property type="match status" value="2"/>
</dbReference>
<evidence type="ECO:0000259" key="9">
    <source>
        <dbReference type="PROSITE" id="PS50893"/>
    </source>
</evidence>
<comment type="subcellular location">
    <subcellularLocation>
        <location evidence="1">Membrane</location>
        <topology evidence="1">Multi-pass membrane protein</topology>
    </subcellularLocation>
</comment>
<feature type="transmembrane region" description="Helical" evidence="8">
    <location>
        <begin position="793"/>
        <end position="817"/>
    </location>
</feature>
<feature type="region of interest" description="Disordered" evidence="7">
    <location>
        <begin position="1278"/>
        <end position="1297"/>
    </location>
</feature>
<dbReference type="SUPFAM" id="SSF52540">
    <property type="entry name" value="P-loop containing nucleoside triphosphate hydrolases"/>
    <property type="match status" value="2"/>
</dbReference>
<feature type="transmembrane region" description="Helical" evidence="8">
    <location>
        <begin position="1784"/>
        <end position="1806"/>
    </location>
</feature>
<dbReference type="InterPro" id="IPR027417">
    <property type="entry name" value="P-loop_NTPase"/>
</dbReference>
<protein>
    <submittedName>
        <fullName evidence="11">ATP-binding cassette sub-family A member 7</fullName>
    </submittedName>
</protein>
<dbReference type="PROSITE" id="PS00211">
    <property type="entry name" value="ABC_TRANSPORTER_1"/>
    <property type="match status" value="1"/>
</dbReference>
<dbReference type="InterPro" id="IPR026082">
    <property type="entry name" value="ABCA"/>
</dbReference>
<keyword evidence="3" id="KW-0547">Nucleotide-binding</keyword>
<evidence type="ECO:0000256" key="8">
    <source>
        <dbReference type="SAM" id="Phobius"/>
    </source>
</evidence>
<reference evidence="11" key="1">
    <citation type="submission" date="2025-08" db="UniProtKB">
        <authorList>
            <consortium name="RefSeq"/>
        </authorList>
    </citation>
    <scope>IDENTIFICATION</scope>
</reference>
<evidence type="ECO:0000256" key="1">
    <source>
        <dbReference type="ARBA" id="ARBA00004141"/>
    </source>
</evidence>
<feature type="transmembrane region" description="Helical" evidence="8">
    <location>
        <begin position="939"/>
        <end position="959"/>
    </location>
</feature>
<dbReference type="GO" id="GO:0005524">
    <property type="term" value="F:ATP binding"/>
    <property type="evidence" value="ECO:0007669"/>
    <property type="project" value="UniProtKB-KW"/>
</dbReference>
<feature type="transmembrane region" description="Helical" evidence="8">
    <location>
        <begin position="1895"/>
        <end position="1917"/>
    </location>
</feature>
<keyword evidence="4 11" id="KW-0067">ATP-binding</keyword>
<evidence type="ECO:0000256" key="6">
    <source>
        <dbReference type="ARBA" id="ARBA00023136"/>
    </source>
</evidence>
<feature type="domain" description="ABC transporter" evidence="9">
    <location>
        <begin position="2043"/>
        <end position="2279"/>
    </location>
</feature>
<feature type="region of interest" description="Disordered" evidence="7">
    <location>
        <begin position="1427"/>
        <end position="1457"/>
    </location>
</feature>
<dbReference type="GeneID" id="101857806"/>
<feature type="transmembrane region" description="Helical" evidence="8">
    <location>
        <begin position="69"/>
        <end position="88"/>
    </location>
</feature>
<evidence type="ECO:0000313" key="10">
    <source>
        <dbReference type="Proteomes" id="UP000694888"/>
    </source>
</evidence>
<keyword evidence="5 8" id="KW-1133">Transmembrane helix</keyword>
<dbReference type="InterPro" id="IPR013525">
    <property type="entry name" value="ABC2_TM"/>
</dbReference>
<feature type="transmembrane region" description="Helical" evidence="8">
    <location>
        <begin position="755"/>
        <end position="773"/>
    </location>
</feature>
<dbReference type="Pfam" id="PF23321">
    <property type="entry name" value="R1_ABCA1"/>
    <property type="match status" value="1"/>
</dbReference>
<evidence type="ECO:0000256" key="5">
    <source>
        <dbReference type="ARBA" id="ARBA00022989"/>
    </source>
</evidence>
<keyword evidence="2 8" id="KW-0812">Transmembrane</keyword>
<dbReference type="InterPro" id="IPR056264">
    <property type="entry name" value="R2_ABCA1-4-like"/>
</dbReference>
<evidence type="ECO:0000256" key="4">
    <source>
        <dbReference type="ARBA" id="ARBA00022840"/>
    </source>
</evidence>
<name>A0ABM1VUW3_APLCA</name>
<evidence type="ECO:0000313" key="11">
    <source>
        <dbReference type="RefSeq" id="XP_035826205.1"/>
    </source>
</evidence>
<feature type="transmembrane region" description="Helical" evidence="8">
    <location>
        <begin position="1496"/>
        <end position="1516"/>
    </location>
</feature>
<feature type="transmembrane region" description="Helical" evidence="8">
    <location>
        <begin position="858"/>
        <end position="877"/>
    </location>
</feature>
<organism evidence="10 11">
    <name type="scientific">Aplysia californica</name>
    <name type="common">California sea hare</name>
    <dbReference type="NCBI Taxonomy" id="6500"/>
    <lineage>
        <taxon>Eukaryota</taxon>
        <taxon>Metazoa</taxon>
        <taxon>Spiralia</taxon>
        <taxon>Lophotrochozoa</taxon>
        <taxon>Mollusca</taxon>
        <taxon>Gastropoda</taxon>
        <taxon>Heterobranchia</taxon>
        <taxon>Euthyneura</taxon>
        <taxon>Tectipleura</taxon>
        <taxon>Aplysiida</taxon>
        <taxon>Aplysioidea</taxon>
        <taxon>Aplysiidae</taxon>
        <taxon>Aplysia</taxon>
    </lineage>
</organism>
<dbReference type="PANTHER" id="PTHR19229">
    <property type="entry name" value="ATP-BINDING CASSETTE TRANSPORTER SUBFAMILY A ABCA"/>
    <property type="match status" value="1"/>
</dbReference>
<feature type="transmembrane region" description="Helical" evidence="8">
    <location>
        <begin position="1864"/>
        <end position="1883"/>
    </location>
</feature>
<feature type="transmembrane region" description="Helical" evidence="8">
    <location>
        <begin position="889"/>
        <end position="909"/>
    </location>
</feature>
<dbReference type="InterPro" id="IPR017871">
    <property type="entry name" value="ABC_transporter-like_CS"/>
</dbReference>
<dbReference type="InterPro" id="IPR003593">
    <property type="entry name" value="AAA+_ATPase"/>
</dbReference>
<accession>A0ABM1VUW3</accession>
<evidence type="ECO:0000256" key="7">
    <source>
        <dbReference type="SAM" id="MobiDB-lite"/>
    </source>
</evidence>
<dbReference type="Proteomes" id="UP000694888">
    <property type="component" value="Unplaced"/>
</dbReference>
<feature type="transmembrane region" description="Helical" evidence="8">
    <location>
        <begin position="1982"/>
        <end position="2001"/>
    </location>
</feature>
<feature type="compositionally biased region" description="Acidic residues" evidence="7">
    <location>
        <begin position="1432"/>
        <end position="1448"/>
    </location>
</feature>